<comment type="similarity">
    <text evidence="3 10 13">Belongs to the IPP transferase family.</text>
</comment>
<evidence type="ECO:0000256" key="13">
    <source>
        <dbReference type="RuleBase" id="RU003785"/>
    </source>
</evidence>
<evidence type="ECO:0000256" key="6">
    <source>
        <dbReference type="ARBA" id="ARBA00022741"/>
    </source>
</evidence>
<keyword evidence="4 10" id="KW-0808">Transferase</keyword>
<evidence type="ECO:0000256" key="10">
    <source>
        <dbReference type="HAMAP-Rule" id="MF_00185"/>
    </source>
</evidence>
<dbReference type="SUPFAM" id="SSF52540">
    <property type="entry name" value="P-loop containing nucleoside triphosphate hydrolases"/>
    <property type="match status" value="1"/>
</dbReference>
<evidence type="ECO:0000256" key="9">
    <source>
        <dbReference type="ARBA" id="ARBA00049563"/>
    </source>
</evidence>
<dbReference type="PANTHER" id="PTHR11088:SF60">
    <property type="entry name" value="TRNA DIMETHYLALLYLTRANSFERASE"/>
    <property type="match status" value="1"/>
</dbReference>
<feature type="binding site" evidence="10">
    <location>
        <begin position="11"/>
        <end position="16"/>
    </location>
    <ligand>
        <name>substrate</name>
    </ligand>
</feature>
<dbReference type="EMBL" id="MFCP01000007">
    <property type="protein sequence ID" value="OGE29341.1"/>
    <property type="molecule type" value="Genomic_DNA"/>
</dbReference>
<evidence type="ECO:0000256" key="12">
    <source>
        <dbReference type="RuleBase" id="RU003784"/>
    </source>
</evidence>
<evidence type="ECO:0000256" key="11">
    <source>
        <dbReference type="RuleBase" id="RU003783"/>
    </source>
</evidence>
<evidence type="ECO:0000313" key="14">
    <source>
        <dbReference type="EMBL" id="OGE29341.1"/>
    </source>
</evidence>
<dbReference type="Gene3D" id="3.40.50.300">
    <property type="entry name" value="P-loop containing nucleotide triphosphate hydrolases"/>
    <property type="match status" value="1"/>
</dbReference>
<protein>
    <recommendedName>
        <fullName evidence="10">tRNA dimethylallyltransferase</fullName>
        <ecNumber evidence="10">2.5.1.75</ecNumber>
    </recommendedName>
    <alternativeName>
        <fullName evidence="10">Dimethylallyl diphosphate:tRNA dimethylallyltransferase</fullName>
        <shortName evidence="10">DMAPP:tRNA dimethylallyltransferase</shortName>
        <shortName evidence="10">DMATase</shortName>
    </alternativeName>
    <alternativeName>
        <fullName evidence="10">Isopentenyl-diphosphate:tRNA isopentenyltransferase</fullName>
        <shortName evidence="10">IPP transferase</shortName>
        <shortName evidence="10">IPPT</shortName>
        <shortName evidence="10">IPTase</shortName>
    </alternativeName>
</protein>
<comment type="cofactor">
    <cofactor evidence="1 10">
        <name>Mg(2+)</name>
        <dbReference type="ChEBI" id="CHEBI:18420"/>
    </cofactor>
</comment>
<comment type="function">
    <text evidence="2 10 12">Catalyzes the transfer of a dimethylallyl group onto the adenine at position 37 in tRNAs that read codons beginning with uridine, leading to the formation of N6-(dimethylallyl)adenosine (i(6)A).</text>
</comment>
<evidence type="ECO:0000256" key="1">
    <source>
        <dbReference type="ARBA" id="ARBA00001946"/>
    </source>
</evidence>
<keyword evidence="8 10" id="KW-0460">Magnesium</keyword>
<comment type="subunit">
    <text evidence="10">Monomer.</text>
</comment>
<accession>A0A1F5JL05</accession>
<evidence type="ECO:0000256" key="4">
    <source>
        <dbReference type="ARBA" id="ARBA00022679"/>
    </source>
</evidence>
<proteinExistence type="inferred from homology"/>
<feature type="region of interest" description="Interaction with substrate tRNA" evidence="10">
    <location>
        <begin position="34"/>
        <end position="37"/>
    </location>
</feature>
<name>A0A1F5JL05_9BACT</name>
<feature type="site" description="Interaction with substrate tRNA" evidence="10">
    <location>
        <position position="134"/>
    </location>
</feature>
<evidence type="ECO:0000313" key="15">
    <source>
        <dbReference type="Proteomes" id="UP000177555"/>
    </source>
</evidence>
<keyword evidence="6 10" id="KW-0547">Nucleotide-binding</keyword>
<feature type="binding site" evidence="10">
    <location>
        <begin position="9"/>
        <end position="16"/>
    </location>
    <ligand>
        <name>ATP</name>
        <dbReference type="ChEBI" id="CHEBI:30616"/>
    </ligand>
</feature>
<dbReference type="NCBIfam" id="TIGR00174">
    <property type="entry name" value="miaA"/>
    <property type="match status" value="1"/>
</dbReference>
<keyword evidence="5 10" id="KW-0819">tRNA processing</keyword>
<dbReference type="EC" id="2.5.1.75" evidence="10"/>
<comment type="catalytic activity">
    <reaction evidence="9 10 11">
        <text>adenosine(37) in tRNA + dimethylallyl diphosphate = N(6)-dimethylallyladenosine(37) in tRNA + diphosphate</text>
        <dbReference type="Rhea" id="RHEA:26482"/>
        <dbReference type="Rhea" id="RHEA-COMP:10162"/>
        <dbReference type="Rhea" id="RHEA-COMP:10375"/>
        <dbReference type="ChEBI" id="CHEBI:33019"/>
        <dbReference type="ChEBI" id="CHEBI:57623"/>
        <dbReference type="ChEBI" id="CHEBI:74411"/>
        <dbReference type="ChEBI" id="CHEBI:74415"/>
        <dbReference type="EC" id="2.5.1.75"/>
    </reaction>
</comment>
<comment type="caution">
    <text evidence="10">Lacks conserved residue(s) required for the propagation of feature annotation.</text>
</comment>
<dbReference type="Pfam" id="PF01715">
    <property type="entry name" value="IPPT"/>
    <property type="match status" value="1"/>
</dbReference>
<evidence type="ECO:0000256" key="3">
    <source>
        <dbReference type="ARBA" id="ARBA00005842"/>
    </source>
</evidence>
<dbReference type="InterPro" id="IPR018022">
    <property type="entry name" value="IPT"/>
</dbReference>
<dbReference type="InterPro" id="IPR027417">
    <property type="entry name" value="P-loop_NTPase"/>
</dbReference>
<dbReference type="GO" id="GO:0005524">
    <property type="term" value="F:ATP binding"/>
    <property type="evidence" value="ECO:0007669"/>
    <property type="project" value="UniProtKB-UniRule"/>
</dbReference>
<keyword evidence="7 10" id="KW-0067">ATP-binding</keyword>
<dbReference type="AlphaFoldDB" id="A0A1F5JL05"/>
<sequence length="332" mass="38235">MSKILVILGSTSTGKTDLALNLAKRFNGELVACDSRQVYRGLDIATGKLPGKEVTVKKEKWFWELDGIKIWMYDVVDPKKQYTVYDYVKDAGRVIDNVWERGKLPIIVGGTGFYLKAVLEGLPNLAIPVDKDLRKKLEKFSKEQLQKKLQQISPDKWESLNTSDRQNPRRLIRAIELSISSLRGAKRRSNLHRIGKIATLPLVARDDMLKIGLTAPREILYQRIDERVVRRIDQGMIDEARRLQKDGLSLKRMKQLGLEYGVLADYLKGKITSAQELIKLLEGKIHGYARRQLTWFKKEKDVSWFNIIDKHFPNGVEKIVSKWYYYSDAAKS</sequence>
<evidence type="ECO:0000256" key="2">
    <source>
        <dbReference type="ARBA" id="ARBA00003213"/>
    </source>
</evidence>
<dbReference type="InterPro" id="IPR039657">
    <property type="entry name" value="Dimethylallyltransferase"/>
</dbReference>
<dbReference type="GO" id="GO:0006400">
    <property type="term" value="P:tRNA modification"/>
    <property type="evidence" value="ECO:0007669"/>
    <property type="project" value="TreeGrafter"/>
</dbReference>
<evidence type="ECO:0000256" key="7">
    <source>
        <dbReference type="ARBA" id="ARBA00022840"/>
    </source>
</evidence>
<dbReference type="GO" id="GO:0052381">
    <property type="term" value="F:tRNA dimethylallyltransferase activity"/>
    <property type="evidence" value="ECO:0007669"/>
    <property type="project" value="UniProtKB-UniRule"/>
</dbReference>
<evidence type="ECO:0000256" key="5">
    <source>
        <dbReference type="ARBA" id="ARBA00022694"/>
    </source>
</evidence>
<organism evidence="14 15">
    <name type="scientific">Candidatus Daviesbacteria bacterium RIFCSPHIGHO2_01_FULL_40_11</name>
    <dbReference type="NCBI Taxonomy" id="1797762"/>
    <lineage>
        <taxon>Bacteria</taxon>
        <taxon>Candidatus Daviesiibacteriota</taxon>
    </lineage>
</organism>
<dbReference type="Proteomes" id="UP000177555">
    <property type="component" value="Unassembled WGS sequence"/>
</dbReference>
<dbReference type="Gene3D" id="1.10.20.140">
    <property type="match status" value="1"/>
</dbReference>
<dbReference type="HAMAP" id="MF_00185">
    <property type="entry name" value="IPP_trans"/>
    <property type="match status" value="1"/>
</dbReference>
<evidence type="ECO:0000256" key="8">
    <source>
        <dbReference type="ARBA" id="ARBA00022842"/>
    </source>
</evidence>
<feature type="site" description="Interaction with substrate tRNA" evidence="10">
    <location>
        <position position="111"/>
    </location>
</feature>
<reference evidence="14 15" key="1">
    <citation type="journal article" date="2016" name="Nat. Commun.">
        <title>Thousands of microbial genomes shed light on interconnected biogeochemical processes in an aquifer system.</title>
        <authorList>
            <person name="Anantharaman K."/>
            <person name="Brown C.T."/>
            <person name="Hug L.A."/>
            <person name="Sharon I."/>
            <person name="Castelle C.J."/>
            <person name="Probst A.J."/>
            <person name="Thomas B.C."/>
            <person name="Singh A."/>
            <person name="Wilkins M.J."/>
            <person name="Karaoz U."/>
            <person name="Brodie E.L."/>
            <person name="Williams K.H."/>
            <person name="Hubbard S.S."/>
            <person name="Banfield J.F."/>
        </authorList>
    </citation>
    <scope>NUCLEOTIDE SEQUENCE [LARGE SCALE GENOMIC DNA]</scope>
</reference>
<gene>
    <name evidence="10" type="primary">miaA</name>
    <name evidence="14" type="ORF">A2867_03230</name>
</gene>
<dbReference type="PANTHER" id="PTHR11088">
    <property type="entry name" value="TRNA DIMETHYLALLYLTRANSFERASE"/>
    <property type="match status" value="1"/>
</dbReference>
<comment type="caution">
    <text evidence="14">The sequence shown here is derived from an EMBL/GenBank/DDBJ whole genome shotgun (WGS) entry which is preliminary data.</text>
</comment>